<dbReference type="Gene3D" id="1.10.357.10">
    <property type="entry name" value="Tetracycline Repressor, domain 2"/>
    <property type="match status" value="1"/>
</dbReference>
<reference evidence="1" key="1">
    <citation type="submission" date="2020-07" db="EMBL/GenBank/DDBJ databases">
        <authorList>
            <person name="Pettersson B.M.F."/>
            <person name="Behra P.R.K."/>
            <person name="Ramesh M."/>
            <person name="Das S."/>
            <person name="Dasgupta S."/>
            <person name="Kirsebom L.A."/>
        </authorList>
    </citation>
    <scope>NUCLEOTIDE SEQUENCE</scope>
    <source>
        <strain evidence="1">DSM 45406</strain>
    </source>
</reference>
<dbReference type="Proteomes" id="UP001140272">
    <property type="component" value="Unassembled WGS sequence"/>
</dbReference>
<gene>
    <name evidence="1" type="ORF">H7H73_29070</name>
</gene>
<proteinExistence type="predicted"/>
<reference evidence="1" key="2">
    <citation type="journal article" date="2022" name="BMC Genomics">
        <title>Comparative genome analysis of mycobacteria focusing on tRNA and non-coding RNA.</title>
        <authorList>
            <person name="Behra P.R.K."/>
            <person name="Pettersson B.M.F."/>
            <person name="Ramesh M."/>
            <person name="Das S."/>
            <person name="Dasgupta S."/>
            <person name="Kirsebom L.A."/>
        </authorList>
    </citation>
    <scope>NUCLEOTIDE SEQUENCE</scope>
    <source>
        <strain evidence="1">DSM 45406</strain>
    </source>
</reference>
<sequence length="40" mass="4197">VMAHATFGLLNSTAHSVKPGSTKTAEAGLRTVLRTMTSPR</sequence>
<comment type="caution">
    <text evidence="1">The sequence shown here is derived from an EMBL/GenBank/DDBJ whole genome shotgun (WGS) entry which is preliminary data.</text>
</comment>
<evidence type="ECO:0000313" key="1">
    <source>
        <dbReference type="EMBL" id="MCV7073745.1"/>
    </source>
</evidence>
<dbReference type="AlphaFoldDB" id="A0A9X2YI41"/>
<protein>
    <submittedName>
        <fullName evidence="1">TetR/AcrR family transcriptional regulator</fullName>
    </submittedName>
</protein>
<feature type="non-terminal residue" evidence="1">
    <location>
        <position position="1"/>
    </location>
</feature>
<evidence type="ECO:0000313" key="2">
    <source>
        <dbReference type="Proteomes" id="UP001140272"/>
    </source>
</evidence>
<dbReference type="EMBL" id="JACKRN010000932">
    <property type="protein sequence ID" value="MCV7073745.1"/>
    <property type="molecule type" value="Genomic_DNA"/>
</dbReference>
<name>A0A9X2YI41_9MYCO</name>
<accession>A0A9X2YI41</accession>
<organism evidence="1 2">
    <name type="scientific">Mycolicibacterium rufum</name>
    <dbReference type="NCBI Taxonomy" id="318424"/>
    <lineage>
        <taxon>Bacteria</taxon>
        <taxon>Bacillati</taxon>
        <taxon>Actinomycetota</taxon>
        <taxon>Actinomycetes</taxon>
        <taxon>Mycobacteriales</taxon>
        <taxon>Mycobacteriaceae</taxon>
        <taxon>Mycolicibacterium</taxon>
    </lineage>
</organism>